<evidence type="ECO:0000313" key="2">
    <source>
        <dbReference type="EMBL" id="SDH40385.1"/>
    </source>
</evidence>
<dbReference type="STRING" id="702745.SAMN05421818_103125"/>
<organism evidence="2 3">
    <name type="scientific">Myroides phaeus</name>
    <dbReference type="NCBI Taxonomy" id="702745"/>
    <lineage>
        <taxon>Bacteria</taxon>
        <taxon>Pseudomonadati</taxon>
        <taxon>Bacteroidota</taxon>
        <taxon>Flavobacteriia</taxon>
        <taxon>Flavobacteriales</taxon>
        <taxon>Flavobacteriaceae</taxon>
        <taxon>Myroides</taxon>
    </lineage>
</organism>
<protein>
    <recommendedName>
        <fullName evidence="1">pEK499-p136 HEPN domain-containing protein</fullName>
    </recommendedName>
</protein>
<accession>A0A1G8C4S2</accession>
<feature type="domain" description="pEK499-p136 HEPN" evidence="1">
    <location>
        <begin position="2"/>
        <end position="110"/>
    </location>
</feature>
<gene>
    <name evidence="2" type="ORF">SAMN05421818_103125</name>
</gene>
<proteinExistence type="predicted"/>
<dbReference type="Pfam" id="PF18736">
    <property type="entry name" value="pEK499_p136"/>
    <property type="match status" value="1"/>
</dbReference>
<evidence type="ECO:0000313" key="3">
    <source>
        <dbReference type="Proteomes" id="UP000243588"/>
    </source>
</evidence>
<dbReference type="Proteomes" id="UP000243588">
    <property type="component" value="Unassembled WGS sequence"/>
</dbReference>
<dbReference type="EMBL" id="FNDQ01000003">
    <property type="protein sequence ID" value="SDH40385.1"/>
    <property type="molecule type" value="Genomic_DNA"/>
</dbReference>
<keyword evidence="3" id="KW-1185">Reference proteome</keyword>
<dbReference type="InterPro" id="IPR041318">
    <property type="entry name" value="pEK499_p136"/>
</dbReference>
<dbReference type="RefSeq" id="WP_090405733.1">
    <property type="nucleotide sequence ID" value="NZ_FNDQ01000003.1"/>
</dbReference>
<evidence type="ECO:0000259" key="1">
    <source>
        <dbReference type="Pfam" id="PF18736"/>
    </source>
</evidence>
<dbReference type="AlphaFoldDB" id="A0A1G8C4S2"/>
<name>A0A1G8C4S2_9FLAO</name>
<reference evidence="3" key="1">
    <citation type="submission" date="2016-10" db="EMBL/GenBank/DDBJ databases">
        <authorList>
            <person name="Varghese N."/>
            <person name="Submissions S."/>
        </authorList>
    </citation>
    <scope>NUCLEOTIDE SEQUENCE [LARGE SCALE GENOMIC DNA]</scope>
    <source>
        <strain evidence="3">DSM 23313</strain>
    </source>
</reference>
<sequence length="125" mass="14813">MILTHLYGLIIYPKEVFKEEIPTIKLDEINKKDWGDYKFKSFPSTLSRKDKVVFGVETVVNEANMTLEFLIRKIRNSLGHARVVIYENMDYEFNDEDGSKICFNVSGLQQFTVKFRECYISQNWR</sequence>